<keyword evidence="2" id="KW-0479">Metal-binding</keyword>
<feature type="transmembrane region" description="Helical" evidence="4">
    <location>
        <begin position="228"/>
        <end position="251"/>
    </location>
</feature>
<keyword evidence="3" id="KW-1015">Disulfide bond</keyword>
<dbReference type="EMBL" id="JFAX01000024">
    <property type="protein sequence ID" value="EXI65362.1"/>
    <property type="molecule type" value="Genomic_DNA"/>
</dbReference>
<evidence type="ECO:0000313" key="5">
    <source>
        <dbReference type="EMBL" id="EXI65362.1"/>
    </source>
</evidence>
<evidence type="ECO:0008006" key="7">
    <source>
        <dbReference type="Google" id="ProtNLM"/>
    </source>
</evidence>
<organism evidence="5 6">
    <name type="scientific">Candidatus Accumulibacter adjunctus</name>
    <dbReference type="NCBI Taxonomy" id="1454001"/>
    <lineage>
        <taxon>Bacteria</taxon>
        <taxon>Pseudomonadati</taxon>
        <taxon>Pseudomonadota</taxon>
        <taxon>Betaproteobacteria</taxon>
        <taxon>Candidatus Accumulibacter</taxon>
    </lineage>
</organism>
<proteinExistence type="inferred from homology"/>
<dbReference type="InterPro" id="IPR036249">
    <property type="entry name" value="Thioredoxin-like_sf"/>
</dbReference>
<dbReference type="AlphaFoldDB" id="A0A011NL46"/>
<dbReference type="Gene3D" id="3.40.30.10">
    <property type="entry name" value="Glutaredoxin"/>
    <property type="match status" value="1"/>
</dbReference>
<dbReference type="PATRIC" id="fig|1454001.3.peg.3329"/>
<keyword evidence="4" id="KW-0472">Membrane</keyword>
<dbReference type="STRING" id="1454001.AW08_03282"/>
<comment type="caution">
    <text evidence="5">The sequence shown here is derived from an EMBL/GenBank/DDBJ whole genome shotgun (WGS) entry which is preliminary data.</text>
</comment>
<evidence type="ECO:0000256" key="3">
    <source>
        <dbReference type="PIRSR" id="PIRSR603782-2"/>
    </source>
</evidence>
<evidence type="ECO:0000256" key="4">
    <source>
        <dbReference type="SAM" id="Phobius"/>
    </source>
</evidence>
<dbReference type="PANTHER" id="PTHR12151">
    <property type="entry name" value="ELECTRON TRANSPORT PROTIN SCO1/SENC FAMILY MEMBER"/>
    <property type="match status" value="1"/>
</dbReference>
<keyword evidence="4" id="KW-1133">Transmembrane helix</keyword>
<sequence>MVSALAYAVGEPSRNSSPDTSIMRIDEPQFLGARLDGAVAFTDSDGQGFPLRQMFGKPLILLLSYYGCDGTCPTMNRELAKVLAKVDRFRLGTDYRVLTVSFDKRDSSRTAAEFLRQTGGIPEQWHAGWRHAVLAGDDLEAFVASVGFRFFWSDAAKAFLHPNVLVFVTPEGRVARYIYGTRMDATTIEMALTEADWERIANSTAVFDIVTGACFSYNYEEGRYQLNYSLLAGVGSLILGLALMGLGAWGYRRRMGRLHE</sequence>
<keyword evidence="6" id="KW-1185">Reference proteome</keyword>
<comment type="similarity">
    <text evidence="1">Belongs to the SCO1/2 family.</text>
</comment>
<dbReference type="GO" id="GO:0046872">
    <property type="term" value="F:metal ion binding"/>
    <property type="evidence" value="ECO:0007669"/>
    <property type="project" value="UniProtKB-KW"/>
</dbReference>
<dbReference type="InterPro" id="IPR003782">
    <property type="entry name" value="SCO1/SenC"/>
</dbReference>
<feature type="binding site" evidence="2">
    <location>
        <position position="68"/>
    </location>
    <ligand>
        <name>Cu cation</name>
        <dbReference type="ChEBI" id="CHEBI:23378"/>
    </ligand>
</feature>
<accession>A0A011NL46</accession>
<evidence type="ECO:0000256" key="1">
    <source>
        <dbReference type="ARBA" id="ARBA00010996"/>
    </source>
</evidence>
<keyword evidence="4" id="KW-0812">Transmembrane</keyword>
<dbReference type="PANTHER" id="PTHR12151:SF8">
    <property type="entry name" value="THIOREDOXIN DOMAIN-CONTAINING PROTEIN"/>
    <property type="match status" value="1"/>
</dbReference>
<reference evidence="5" key="1">
    <citation type="submission" date="2014-02" db="EMBL/GenBank/DDBJ databases">
        <title>Expanding our view of genomic diversity in Candidatus Accumulibacter clades.</title>
        <authorList>
            <person name="Skennerton C.T."/>
            <person name="Barr J.J."/>
            <person name="Slater F.R."/>
            <person name="Bond P.L."/>
            <person name="Tyson G.W."/>
        </authorList>
    </citation>
    <scope>NUCLEOTIDE SEQUENCE [LARGE SCALE GENOMIC DNA]</scope>
</reference>
<evidence type="ECO:0000313" key="6">
    <source>
        <dbReference type="Proteomes" id="UP000020218"/>
    </source>
</evidence>
<feature type="binding site" evidence="2">
    <location>
        <position position="72"/>
    </location>
    <ligand>
        <name>Cu cation</name>
        <dbReference type="ChEBI" id="CHEBI:23378"/>
    </ligand>
</feature>
<feature type="disulfide bond" description="Redox-active" evidence="3">
    <location>
        <begin position="68"/>
        <end position="72"/>
    </location>
</feature>
<gene>
    <name evidence="5" type="ORF">AW08_03282</name>
</gene>
<name>A0A011NL46_9PROT</name>
<dbReference type="SUPFAM" id="SSF52833">
    <property type="entry name" value="Thioredoxin-like"/>
    <property type="match status" value="1"/>
</dbReference>
<dbReference type="Proteomes" id="UP000020218">
    <property type="component" value="Unassembled WGS sequence"/>
</dbReference>
<protein>
    <recommendedName>
        <fullName evidence="7">SCO family protein</fullName>
    </recommendedName>
</protein>
<dbReference type="CDD" id="cd02968">
    <property type="entry name" value="SCO"/>
    <property type="match status" value="1"/>
</dbReference>
<keyword evidence="2" id="KW-0186">Copper</keyword>
<evidence type="ECO:0000256" key="2">
    <source>
        <dbReference type="PIRSR" id="PIRSR603782-1"/>
    </source>
</evidence>